<name>A0A4P6YFC1_9FLAO</name>
<protein>
    <submittedName>
        <fullName evidence="2">Uncharacterized protein</fullName>
    </submittedName>
</protein>
<keyword evidence="1" id="KW-0472">Membrane</keyword>
<dbReference type="KEGG" id="fnk:E1750_12560"/>
<organism evidence="2 3">
    <name type="scientific">Flavobacterium nackdongense</name>
    <dbReference type="NCBI Taxonomy" id="2547394"/>
    <lineage>
        <taxon>Bacteria</taxon>
        <taxon>Pseudomonadati</taxon>
        <taxon>Bacteroidota</taxon>
        <taxon>Flavobacteriia</taxon>
        <taxon>Flavobacteriales</taxon>
        <taxon>Flavobacteriaceae</taxon>
        <taxon>Flavobacterium</taxon>
    </lineage>
</organism>
<reference evidence="3" key="1">
    <citation type="submission" date="2019-03" db="EMBL/GenBank/DDBJ databases">
        <title>Flavobacterium sp.</title>
        <authorList>
            <person name="Kim H."/>
        </authorList>
    </citation>
    <scope>NUCLEOTIDE SEQUENCE [LARGE SCALE GENOMIC DNA]</scope>
    <source>
        <strain evidence="3">GS13</strain>
    </source>
</reference>
<sequence length="65" mass="7605">MITYYIIGLFTGVFVTAFFTGKELYKYYTKYSILQKKLDRILKLDDDVKEIKTLKSTIVRSINVG</sequence>
<evidence type="ECO:0000313" key="3">
    <source>
        <dbReference type="Proteomes" id="UP000291124"/>
    </source>
</evidence>
<evidence type="ECO:0000256" key="1">
    <source>
        <dbReference type="SAM" id="Phobius"/>
    </source>
</evidence>
<keyword evidence="3" id="KW-1185">Reference proteome</keyword>
<dbReference type="AlphaFoldDB" id="A0A4P6YFC1"/>
<feature type="transmembrane region" description="Helical" evidence="1">
    <location>
        <begin position="6"/>
        <end position="25"/>
    </location>
</feature>
<dbReference type="EMBL" id="CP037933">
    <property type="protein sequence ID" value="QBN19594.1"/>
    <property type="molecule type" value="Genomic_DNA"/>
</dbReference>
<keyword evidence="1" id="KW-0812">Transmembrane</keyword>
<dbReference type="Proteomes" id="UP000291124">
    <property type="component" value="Chromosome"/>
</dbReference>
<evidence type="ECO:0000313" key="2">
    <source>
        <dbReference type="EMBL" id="QBN19594.1"/>
    </source>
</evidence>
<proteinExistence type="predicted"/>
<gene>
    <name evidence="2" type="ORF">E1750_12560</name>
</gene>
<accession>A0A4P6YFC1</accession>
<keyword evidence="1" id="KW-1133">Transmembrane helix</keyword>
<dbReference type="RefSeq" id="WP_133277111.1">
    <property type="nucleotide sequence ID" value="NZ_CP037933.1"/>
</dbReference>